<feature type="transmembrane region" description="Helical" evidence="6">
    <location>
        <begin position="6"/>
        <end position="36"/>
    </location>
</feature>
<organism evidence="7 8">
    <name type="scientific">Paenibacillus oenotherae</name>
    <dbReference type="NCBI Taxonomy" id="1435645"/>
    <lineage>
        <taxon>Bacteria</taxon>
        <taxon>Bacillati</taxon>
        <taxon>Bacillota</taxon>
        <taxon>Bacilli</taxon>
        <taxon>Bacillales</taxon>
        <taxon>Paenibacillaceae</taxon>
        <taxon>Paenibacillus</taxon>
    </lineage>
</organism>
<feature type="transmembrane region" description="Helical" evidence="6">
    <location>
        <begin position="105"/>
        <end position="123"/>
    </location>
</feature>
<dbReference type="Pfam" id="PF01925">
    <property type="entry name" value="TauE"/>
    <property type="match status" value="1"/>
</dbReference>
<comment type="caution">
    <text evidence="7">The sequence shown here is derived from an EMBL/GenBank/DDBJ whole genome shotgun (WGS) entry which is preliminary data.</text>
</comment>
<comment type="similarity">
    <text evidence="2 6">Belongs to the 4-toluene sulfonate uptake permease (TSUP) (TC 2.A.102) family.</text>
</comment>
<evidence type="ECO:0000256" key="1">
    <source>
        <dbReference type="ARBA" id="ARBA00004141"/>
    </source>
</evidence>
<dbReference type="RefSeq" id="WP_219872109.1">
    <property type="nucleotide sequence ID" value="NZ_JAHZIJ010000004.1"/>
</dbReference>
<feature type="transmembrane region" description="Helical" evidence="6">
    <location>
        <begin position="81"/>
        <end position="98"/>
    </location>
</feature>
<reference evidence="7 8" key="1">
    <citation type="submission" date="2021-07" db="EMBL/GenBank/DDBJ databases">
        <title>Paenibacillus radiodurans sp. nov., isolated from the southeastern edge of Tengger Desert.</title>
        <authorList>
            <person name="Zhang G."/>
        </authorList>
    </citation>
    <scope>NUCLEOTIDE SEQUENCE [LARGE SCALE GENOMIC DNA]</scope>
    <source>
        <strain evidence="7 8">DT7-4</strain>
    </source>
</reference>
<keyword evidence="8" id="KW-1185">Reference proteome</keyword>
<evidence type="ECO:0000256" key="6">
    <source>
        <dbReference type="RuleBase" id="RU363041"/>
    </source>
</evidence>
<keyword evidence="3 6" id="KW-0812">Transmembrane</keyword>
<evidence type="ECO:0000313" key="7">
    <source>
        <dbReference type="EMBL" id="MBW7474883.1"/>
    </source>
</evidence>
<proteinExistence type="inferred from homology"/>
<feature type="transmembrane region" description="Helical" evidence="6">
    <location>
        <begin position="154"/>
        <end position="187"/>
    </location>
</feature>
<evidence type="ECO:0000313" key="8">
    <source>
        <dbReference type="Proteomes" id="UP000812277"/>
    </source>
</evidence>
<evidence type="ECO:0000256" key="5">
    <source>
        <dbReference type="ARBA" id="ARBA00023136"/>
    </source>
</evidence>
<accession>A0ABS7D509</accession>
<evidence type="ECO:0000256" key="2">
    <source>
        <dbReference type="ARBA" id="ARBA00009142"/>
    </source>
</evidence>
<comment type="subcellular location">
    <subcellularLocation>
        <location evidence="6">Cell membrane</location>
        <topology evidence="6">Multi-pass membrane protein</topology>
    </subcellularLocation>
    <subcellularLocation>
        <location evidence="1">Membrane</location>
        <topology evidence="1">Multi-pass membrane protein</topology>
    </subcellularLocation>
</comment>
<feature type="transmembrane region" description="Helical" evidence="6">
    <location>
        <begin position="199"/>
        <end position="216"/>
    </location>
</feature>
<dbReference type="InterPro" id="IPR002781">
    <property type="entry name" value="TM_pro_TauE-like"/>
</dbReference>
<dbReference type="PANTHER" id="PTHR43701:SF2">
    <property type="entry name" value="MEMBRANE TRANSPORTER PROTEIN YJNA-RELATED"/>
    <property type="match status" value="1"/>
</dbReference>
<name>A0ABS7D509_9BACL</name>
<keyword evidence="5 6" id="KW-0472">Membrane</keyword>
<keyword evidence="4 6" id="KW-1133">Transmembrane helix</keyword>
<dbReference type="PANTHER" id="PTHR43701">
    <property type="entry name" value="MEMBRANE TRANSPORTER PROTEIN MJ0441-RELATED"/>
    <property type="match status" value="1"/>
</dbReference>
<gene>
    <name evidence="7" type="ORF">K0T92_09015</name>
</gene>
<keyword evidence="6" id="KW-1003">Cell membrane</keyword>
<dbReference type="Proteomes" id="UP000812277">
    <property type="component" value="Unassembled WGS sequence"/>
</dbReference>
<protein>
    <recommendedName>
        <fullName evidence="6">Probable membrane transporter protein</fullName>
    </recommendedName>
</protein>
<evidence type="ECO:0000256" key="3">
    <source>
        <dbReference type="ARBA" id="ARBA00022692"/>
    </source>
</evidence>
<feature type="transmembrane region" description="Helical" evidence="6">
    <location>
        <begin position="222"/>
        <end position="243"/>
    </location>
</feature>
<dbReference type="EMBL" id="JAHZIJ010000004">
    <property type="protein sequence ID" value="MBW7474883.1"/>
    <property type="molecule type" value="Genomic_DNA"/>
</dbReference>
<evidence type="ECO:0000256" key="4">
    <source>
        <dbReference type="ARBA" id="ARBA00022989"/>
    </source>
</evidence>
<dbReference type="InterPro" id="IPR051598">
    <property type="entry name" value="TSUP/Inactive_protease-like"/>
</dbReference>
<feature type="transmembrane region" description="Helical" evidence="6">
    <location>
        <begin position="48"/>
        <end position="69"/>
    </location>
</feature>
<feature type="transmembrane region" description="Helical" evidence="6">
    <location>
        <begin position="250"/>
        <end position="271"/>
    </location>
</feature>
<sequence>MLEVLFLLLLGLVAAVFGSIVGLGGGIIIVPALVLLGPQLVGSEIDHATAVGISLTVLIVTALSSTLAYAKSKRVDFRSGWLLFITSGPAAMIGSLLTSQFKNGMFQLSFGIFILLMAGLLVARDYMKPIQKQWPIIRTYTDAEGNVHTYSYGLLPALLVGLCVGLVSGMFGIGGGSLFVPVMVLLFRYPPHVATATSMFVIFLSSILGSGVHTWLGETDLWLVLALLPGAWAGGRIGAFIAGRMTGRGLLWLLRVSFVLLGIELIVEGIVQS</sequence>